<keyword evidence="4" id="KW-1185">Reference proteome</keyword>
<organism evidence="3 4">
    <name type="scientific">Arthrobacter terrae</name>
    <dbReference type="NCBI Taxonomy" id="2935737"/>
    <lineage>
        <taxon>Bacteria</taxon>
        <taxon>Bacillati</taxon>
        <taxon>Actinomycetota</taxon>
        <taxon>Actinomycetes</taxon>
        <taxon>Micrococcales</taxon>
        <taxon>Micrococcaceae</taxon>
        <taxon>Arthrobacter</taxon>
    </lineage>
</organism>
<proteinExistence type="predicted"/>
<accession>A0A931G4G6</accession>
<dbReference type="AlphaFoldDB" id="A0A931G4G6"/>
<protein>
    <submittedName>
        <fullName evidence="3">PucR family transcriptional regulator</fullName>
    </submittedName>
</protein>
<dbReference type="Gene3D" id="1.10.10.2840">
    <property type="entry name" value="PucR C-terminal helix-turn-helix domain"/>
    <property type="match status" value="1"/>
</dbReference>
<evidence type="ECO:0000259" key="1">
    <source>
        <dbReference type="Pfam" id="PF07905"/>
    </source>
</evidence>
<dbReference type="Pfam" id="PF07905">
    <property type="entry name" value="PucR"/>
    <property type="match status" value="1"/>
</dbReference>
<dbReference type="InterPro" id="IPR025736">
    <property type="entry name" value="PucR_C-HTH_dom"/>
</dbReference>
<gene>
    <name evidence="3" type="ORF">IV500_09945</name>
</gene>
<dbReference type="RefSeq" id="WP_196396651.1">
    <property type="nucleotide sequence ID" value="NZ_JADNYM010000011.1"/>
</dbReference>
<dbReference type="PANTHER" id="PTHR33744">
    <property type="entry name" value="CARBOHYDRATE DIACID REGULATOR"/>
    <property type="match status" value="1"/>
</dbReference>
<dbReference type="InterPro" id="IPR051448">
    <property type="entry name" value="CdaR-like_regulators"/>
</dbReference>
<evidence type="ECO:0000259" key="2">
    <source>
        <dbReference type="Pfam" id="PF13556"/>
    </source>
</evidence>
<dbReference type="PANTHER" id="PTHR33744:SF7">
    <property type="entry name" value="PUCR FAMILY TRANSCRIPTIONAL REGULATOR"/>
    <property type="match status" value="1"/>
</dbReference>
<reference evidence="3 4" key="1">
    <citation type="submission" date="2020-11" db="EMBL/GenBank/DDBJ databases">
        <title>Arthrobacter antarcticus sp. nov., isolated from Antarctic Soil.</title>
        <authorList>
            <person name="Li J."/>
        </authorList>
    </citation>
    <scope>NUCLEOTIDE SEQUENCE [LARGE SCALE GENOMIC DNA]</scope>
    <source>
        <strain evidence="3 4">Z1-20</strain>
    </source>
</reference>
<dbReference type="EMBL" id="JADNYM010000011">
    <property type="protein sequence ID" value="MBG0739706.1"/>
    <property type="molecule type" value="Genomic_DNA"/>
</dbReference>
<dbReference type="InterPro" id="IPR012914">
    <property type="entry name" value="PucR_dom"/>
</dbReference>
<dbReference type="Pfam" id="PF13556">
    <property type="entry name" value="HTH_30"/>
    <property type="match status" value="1"/>
</dbReference>
<evidence type="ECO:0000313" key="4">
    <source>
        <dbReference type="Proteomes" id="UP000655366"/>
    </source>
</evidence>
<feature type="domain" description="Purine catabolism PurC-like" evidence="1">
    <location>
        <begin position="7"/>
        <end position="129"/>
    </location>
</feature>
<comment type="caution">
    <text evidence="3">The sequence shown here is derived from an EMBL/GenBank/DDBJ whole genome shotgun (WGS) entry which is preliminary data.</text>
</comment>
<feature type="domain" description="PucR C-terminal helix-turn-helix" evidence="2">
    <location>
        <begin position="429"/>
        <end position="487"/>
    </location>
</feature>
<evidence type="ECO:0000313" key="3">
    <source>
        <dbReference type="EMBL" id="MBG0739706.1"/>
    </source>
</evidence>
<sequence>MLPLAEVLDNELVRAGRPRIRAGRAMIAVNSVRWVHSSEVLQIAPLLRGEELLLTGGAALLGLKPAAQQDYIRRLAERHVSALVIETAGLSRKLSAELVQAAEDSSLPLIEFQSVVPFVDVAEDINRRIVSKQIAALQTADSIAQHLMEALASGATLSTLMDLLAKSLKTQVVLMDLRGAVLETAGEAMEQAELIEVEIFIGGIATAKLSIHRRASSDAAVLRTIGERLSGTLALALSQRYQPTLSQVADTTLMRAVLDGSGAAQVKEFCAIAKFPTDQPVLMMEFRRIGLANIQGSAERAVRRCCPGVRTYQEGGNVYALIPLGNVGTRQRRFSILETLEKELAEIAVTGVMGPTVVDATLAHWSLSEAKLAHSLGPASKVGNNLWDSENFVVERLAAGALPALAVARLTQELVGELLEYDKRRGTKLLETLDQWLVTGCNTAEAARILFLERQSMHNRLTRIFELLGGDPRGTGKMAGLHLAVRLAATLPHHVHASRLR</sequence>
<dbReference type="InterPro" id="IPR042070">
    <property type="entry name" value="PucR_C-HTH_sf"/>
</dbReference>
<dbReference type="Proteomes" id="UP000655366">
    <property type="component" value="Unassembled WGS sequence"/>
</dbReference>
<name>A0A931G4G6_9MICC</name>